<sequence>MNKFIRKHFLTTILFTLLMFYIVNMSIQVYRGYQFGEIGDNVSVDYRPPVLNPMIVEGLSDEFIVAFDVTKDVAFFFDKEGILIDVFRLDSAGSVELVDYNDDTHELTVYYNRRQIFYVIDSSGTVIDLYDGIRPRNLPQKTTCTVLNDKEYCMNHYFFFIRLTVEKESATSIFSSWTYVIIGTVLFVIAGIIDRNSSELFTEDNSEKYEST</sequence>
<dbReference type="RefSeq" id="WP_258877545.1">
    <property type="nucleotide sequence ID" value="NZ_CP048914.1"/>
</dbReference>
<keyword evidence="1" id="KW-1133">Transmembrane helix</keyword>
<reference evidence="2 3" key="1">
    <citation type="submission" date="2020-02" db="EMBL/GenBank/DDBJ databases">
        <authorList>
            <person name="Zheng R.K."/>
            <person name="Sun C.M."/>
        </authorList>
    </citation>
    <scope>NUCLEOTIDE SEQUENCE [LARGE SCALE GENOMIC DNA]</scope>
    <source>
        <strain evidence="3">zrk13</strain>
    </source>
</reference>
<organism evidence="2 3">
    <name type="scientific">Candidatus Xianfuyuplasma coldseepsis</name>
    <dbReference type="NCBI Taxonomy" id="2782163"/>
    <lineage>
        <taxon>Bacteria</taxon>
        <taxon>Bacillati</taxon>
        <taxon>Mycoplasmatota</taxon>
        <taxon>Mollicutes</taxon>
        <taxon>Candidatus Izemoplasmatales</taxon>
        <taxon>Candidatus Izemoplasmataceae</taxon>
        <taxon>Candidatus Xianfuyuplasma</taxon>
    </lineage>
</organism>
<keyword evidence="1" id="KW-0472">Membrane</keyword>
<evidence type="ECO:0000313" key="3">
    <source>
        <dbReference type="Proteomes" id="UP000514720"/>
    </source>
</evidence>
<dbReference type="EMBL" id="CP048914">
    <property type="protein sequence ID" value="QMS85737.1"/>
    <property type="molecule type" value="Genomic_DNA"/>
</dbReference>
<evidence type="ECO:0000313" key="2">
    <source>
        <dbReference type="EMBL" id="QMS85737.1"/>
    </source>
</evidence>
<keyword evidence="1" id="KW-0812">Transmembrane</keyword>
<dbReference type="Proteomes" id="UP000514720">
    <property type="component" value="Chromosome"/>
</dbReference>
<name>A0A7L7KSQ2_9MOLU</name>
<accession>A0A7L7KSQ2</accession>
<feature type="transmembrane region" description="Helical" evidence="1">
    <location>
        <begin position="174"/>
        <end position="193"/>
    </location>
</feature>
<keyword evidence="3" id="KW-1185">Reference proteome</keyword>
<gene>
    <name evidence="2" type="ORF">G4Z02_08265</name>
</gene>
<proteinExistence type="predicted"/>
<dbReference type="KEGG" id="xcl:G4Z02_08265"/>
<protein>
    <submittedName>
        <fullName evidence="2">Uncharacterized protein</fullName>
    </submittedName>
</protein>
<evidence type="ECO:0000256" key="1">
    <source>
        <dbReference type="SAM" id="Phobius"/>
    </source>
</evidence>
<dbReference type="AlphaFoldDB" id="A0A7L7KSQ2"/>